<protein>
    <submittedName>
        <fullName evidence="1">Uncharacterized protein</fullName>
    </submittedName>
</protein>
<comment type="caution">
    <text evidence="1">The sequence shown here is derived from an EMBL/GenBank/DDBJ whole genome shotgun (WGS) entry which is preliminary data.</text>
</comment>
<dbReference type="EMBL" id="JACEIK010002680">
    <property type="protein sequence ID" value="MCD9638367.1"/>
    <property type="molecule type" value="Genomic_DNA"/>
</dbReference>
<reference evidence="1 2" key="1">
    <citation type="journal article" date="2021" name="BMC Genomics">
        <title>Datura genome reveals duplications of psychoactive alkaloid biosynthetic genes and high mutation rate following tissue culture.</title>
        <authorList>
            <person name="Rajewski A."/>
            <person name="Carter-House D."/>
            <person name="Stajich J."/>
            <person name="Litt A."/>
        </authorList>
    </citation>
    <scope>NUCLEOTIDE SEQUENCE [LARGE SCALE GENOMIC DNA]</scope>
    <source>
        <strain evidence="1">AR-01</strain>
    </source>
</reference>
<dbReference type="Proteomes" id="UP000823775">
    <property type="component" value="Unassembled WGS sequence"/>
</dbReference>
<evidence type="ECO:0000313" key="1">
    <source>
        <dbReference type="EMBL" id="MCD9638367.1"/>
    </source>
</evidence>
<name>A0ABS8UVJ6_DATST</name>
<proteinExistence type="predicted"/>
<sequence length="89" mass="9716">MDGPRSYPDQVRYGLLQLGHLGFLVRTSCPSLWMLALLRTELGMADALEANGGMAVVLDDPIAEEGLDLNRCYNGSVHPQYLRNPSPSA</sequence>
<accession>A0ABS8UVJ6</accession>
<evidence type="ECO:0000313" key="2">
    <source>
        <dbReference type="Proteomes" id="UP000823775"/>
    </source>
</evidence>
<keyword evidence="2" id="KW-1185">Reference proteome</keyword>
<gene>
    <name evidence="1" type="ORF">HAX54_022306</name>
</gene>
<organism evidence="1 2">
    <name type="scientific">Datura stramonium</name>
    <name type="common">Jimsonweed</name>
    <name type="synonym">Common thornapple</name>
    <dbReference type="NCBI Taxonomy" id="4076"/>
    <lineage>
        <taxon>Eukaryota</taxon>
        <taxon>Viridiplantae</taxon>
        <taxon>Streptophyta</taxon>
        <taxon>Embryophyta</taxon>
        <taxon>Tracheophyta</taxon>
        <taxon>Spermatophyta</taxon>
        <taxon>Magnoliopsida</taxon>
        <taxon>eudicotyledons</taxon>
        <taxon>Gunneridae</taxon>
        <taxon>Pentapetalae</taxon>
        <taxon>asterids</taxon>
        <taxon>lamiids</taxon>
        <taxon>Solanales</taxon>
        <taxon>Solanaceae</taxon>
        <taxon>Solanoideae</taxon>
        <taxon>Datureae</taxon>
        <taxon>Datura</taxon>
    </lineage>
</organism>